<dbReference type="STRING" id="1120980.GCA_000745955_01778"/>
<feature type="transmembrane region" description="Helical" evidence="2">
    <location>
        <begin position="159"/>
        <end position="178"/>
    </location>
</feature>
<feature type="domain" description="Bacteriophage T5 Orf172 DNA-binding" evidence="3">
    <location>
        <begin position="16"/>
        <end position="97"/>
    </location>
</feature>
<dbReference type="EMBL" id="UFSO01000002">
    <property type="protein sequence ID" value="SSY71113.1"/>
    <property type="molecule type" value="Genomic_DNA"/>
</dbReference>
<evidence type="ECO:0000256" key="2">
    <source>
        <dbReference type="SAM" id="Phobius"/>
    </source>
</evidence>
<organism evidence="4 5">
    <name type="scientific">Alysiella crassa</name>
    <dbReference type="NCBI Taxonomy" id="153491"/>
    <lineage>
        <taxon>Bacteria</taxon>
        <taxon>Pseudomonadati</taxon>
        <taxon>Pseudomonadota</taxon>
        <taxon>Betaproteobacteria</taxon>
        <taxon>Neisseriales</taxon>
        <taxon>Neisseriaceae</taxon>
        <taxon>Alysiella</taxon>
    </lineage>
</organism>
<evidence type="ECO:0000259" key="3">
    <source>
        <dbReference type="SMART" id="SM00974"/>
    </source>
</evidence>
<proteinExistence type="predicted"/>
<keyword evidence="2" id="KW-0472">Membrane</keyword>
<keyword evidence="2" id="KW-1133">Transmembrane helix</keyword>
<feature type="compositionally biased region" description="Polar residues" evidence="1">
    <location>
        <begin position="134"/>
        <end position="149"/>
    </location>
</feature>
<feature type="compositionally biased region" description="Polar residues" evidence="1">
    <location>
        <begin position="222"/>
        <end position="233"/>
    </location>
</feature>
<dbReference type="AlphaFoldDB" id="A0A376BN93"/>
<dbReference type="InterPro" id="IPR018306">
    <property type="entry name" value="Phage_T5_Orf172_DNA-bd"/>
</dbReference>
<evidence type="ECO:0000313" key="4">
    <source>
        <dbReference type="EMBL" id="SSY71113.1"/>
    </source>
</evidence>
<name>A0A376BN93_9NEIS</name>
<reference evidence="4 5" key="1">
    <citation type="submission" date="2018-06" db="EMBL/GenBank/DDBJ databases">
        <authorList>
            <consortium name="Pathogen Informatics"/>
            <person name="Doyle S."/>
        </authorList>
    </citation>
    <scope>NUCLEOTIDE SEQUENCE [LARGE SCALE GENOMIC DNA]</scope>
    <source>
        <strain evidence="4 5">NCTC10283</strain>
    </source>
</reference>
<feature type="region of interest" description="Disordered" evidence="1">
    <location>
        <begin position="104"/>
        <end position="152"/>
    </location>
</feature>
<evidence type="ECO:0000313" key="5">
    <source>
        <dbReference type="Proteomes" id="UP000254209"/>
    </source>
</evidence>
<sequence length="311" mass="34808">MSKQALGWVYILTNPAFKEGMIKIGFTSRDTPQERAAELSGATGVPTAFTVVWAARMPDAQAVEGKVHKILQTKRSNHNREFFECSIAEAIDMIETVAGKTIVAKQDNRKKNNSTPPQNNRQPEKVNPPKKPYPTTQSSAKRKTPPSTKAKNKGGVLKFLLGLAVVFLLAMLVIGWFVEKREVAQPVSSANKNIATATATQTPPKTSTPVPPSETTTPQQPAQRENTPNPQRQTEWRDSVQDVQLAWDKISTDIQKDLHAEQQAWEHKKAQICEQEAKMGGHKTEMENHRMACEIKWNAERTQYLRGFSIR</sequence>
<dbReference type="OrthoDB" id="8265034at2"/>
<evidence type="ECO:0000256" key="1">
    <source>
        <dbReference type="SAM" id="MobiDB-lite"/>
    </source>
</evidence>
<keyword evidence="2" id="KW-0812">Transmembrane</keyword>
<accession>A0A376BN93</accession>
<feature type="region of interest" description="Disordered" evidence="1">
    <location>
        <begin position="194"/>
        <end position="236"/>
    </location>
</feature>
<gene>
    <name evidence="4" type="ORF">NCTC10283_01253</name>
</gene>
<dbReference type="Pfam" id="PF10544">
    <property type="entry name" value="T5orf172"/>
    <property type="match status" value="1"/>
</dbReference>
<dbReference type="Proteomes" id="UP000254209">
    <property type="component" value="Unassembled WGS sequence"/>
</dbReference>
<dbReference type="RefSeq" id="WP_051968553.1">
    <property type="nucleotide sequence ID" value="NZ_CP091519.2"/>
</dbReference>
<keyword evidence="5" id="KW-1185">Reference proteome</keyword>
<protein>
    <submittedName>
        <fullName evidence="4">Preprotein translocase subunit SecG</fullName>
    </submittedName>
</protein>
<dbReference type="SMART" id="SM00974">
    <property type="entry name" value="T5orf172"/>
    <property type="match status" value="1"/>
</dbReference>
<feature type="compositionally biased region" description="Low complexity" evidence="1">
    <location>
        <begin position="195"/>
        <end position="221"/>
    </location>
</feature>